<organism evidence="1 2">
    <name type="scientific">Brachionus plicatilis</name>
    <name type="common">Marine rotifer</name>
    <name type="synonym">Brachionus muelleri</name>
    <dbReference type="NCBI Taxonomy" id="10195"/>
    <lineage>
        <taxon>Eukaryota</taxon>
        <taxon>Metazoa</taxon>
        <taxon>Spiralia</taxon>
        <taxon>Gnathifera</taxon>
        <taxon>Rotifera</taxon>
        <taxon>Eurotatoria</taxon>
        <taxon>Monogononta</taxon>
        <taxon>Pseudotrocha</taxon>
        <taxon>Ploima</taxon>
        <taxon>Brachionidae</taxon>
        <taxon>Brachionus</taxon>
    </lineage>
</organism>
<proteinExistence type="predicted"/>
<evidence type="ECO:0000313" key="1">
    <source>
        <dbReference type="EMBL" id="RMZ95403.1"/>
    </source>
</evidence>
<reference evidence="1 2" key="1">
    <citation type="journal article" date="2018" name="Sci. Rep.">
        <title>Genomic signatures of local adaptation to the degree of environmental predictability in rotifers.</title>
        <authorList>
            <person name="Franch-Gras L."/>
            <person name="Hahn C."/>
            <person name="Garcia-Roger E.M."/>
            <person name="Carmona M.J."/>
            <person name="Serra M."/>
            <person name="Gomez A."/>
        </authorList>
    </citation>
    <scope>NUCLEOTIDE SEQUENCE [LARGE SCALE GENOMIC DNA]</scope>
    <source>
        <strain evidence="1">HYR1</strain>
    </source>
</reference>
<protein>
    <submittedName>
        <fullName evidence="1">Uncharacterized protein</fullName>
    </submittedName>
</protein>
<gene>
    <name evidence="1" type="ORF">BpHYR1_050519</name>
</gene>
<sequence>MLINENCTFFDCLCLWGLIISSSHNNLNFFYKYSIKTANFCRSRGLYQASQISLDVSLDPEEGLSIL</sequence>
<evidence type="ECO:0000313" key="2">
    <source>
        <dbReference type="Proteomes" id="UP000276133"/>
    </source>
</evidence>
<dbReference type="Proteomes" id="UP000276133">
    <property type="component" value="Unassembled WGS sequence"/>
</dbReference>
<dbReference type="EMBL" id="REGN01012452">
    <property type="protein sequence ID" value="RMZ95403.1"/>
    <property type="molecule type" value="Genomic_DNA"/>
</dbReference>
<name>A0A3M7P8S3_BRAPC</name>
<comment type="caution">
    <text evidence="1">The sequence shown here is derived from an EMBL/GenBank/DDBJ whole genome shotgun (WGS) entry which is preliminary data.</text>
</comment>
<keyword evidence="2" id="KW-1185">Reference proteome</keyword>
<accession>A0A3M7P8S3</accession>
<dbReference type="AlphaFoldDB" id="A0A3M7P8S3"/>